<evidence type="ECO:0000313" key="2">
    <source>
        <dbReference type="EMBL" id="KAE9522315.1"/>
    </source>
</evidence>
<accession>A0A6G0SW46</accession>
<organism evidence="2 3">
    <name type="scientific">Aphis glycines</name>
    <name type="common">Soybean aphid</name>
    <dbReference type="NCBI Taxonomy" id="307491"/>
    <lineage>
        <taxon>Eukaryota</taxon>
        <taxon>Metazoa</taxon>
        <taxon>Ecdysozoa</taxon>
        <taxon>Arthropoda</taxon>
        <taxon>Hexapoda</taxon>
        <taxon>Insecta</taxon>
        <taxon>Pterygota</taxon>
        <taxon>Neoptera</taxon>
        <taxon>Paraneoptera</taxon>
        <taxon>Hemiptera</taxon>
        <taxon>Sternorrhyncha</taxon>
        <taxon>Aphidomorpha</taxon>
        <taxon>Aphidoidea</taxon>
        <taxon>Aphididae</taxon>
        <taxon>Aphidini</taxon>
        <taxon>Aphis</taxon>
        <taxon>Aphis</taxon>
    </lineage>
</organism>
<gene>
    <name evidence="2" type="ORF">AGLY_017290</name>
</gene>
<name>A0A6G0SW46_APHGL</name>
<keyword evidence="3" id="KW-1185">Reference proteome</keyword>
<protein>
    <submittedName>
        <fullName evidence="2">Uncharacterized protein</fullName>
    </submittedName>
</protein>
<dbReference type="EMBL" id="VYZN01001387">
    <property type="protein sequence ID" value="KAE9522315.1"/>
    <property type="molecule type" value="Genomic_DNA"/>
</dbReference>
<comment type="caution">
    <text evidence="2">The sequence shown here is derived from an EMBL/GenBank/DDBJ whole genome shotgun (WGS) entry which is preliminary data.</text>
</comment>
<feature type="region of interest" description="Disordered" evidence="1">
    <location>
        <begin position="191"/>
        <end position="218"/>
    </location>
</feature>
<sequence>MFWFCEPFIPYRTSETPYGNAMHVGSVQYQIFFTPNDVQMPQVMLPYQPFPSPSVGPPPPMPPQTPTSVMQPTLASAEIQRRPPTVAVANANNNSTAGNSYYYHHRPNEQHISYSSKSRSGDVPSENGSNKEYEQVEIERMVNRHQRGNRERTEEQQAEEAFHQHFEECLKVAQQHRLQVHYRNVPITNSTTYNSSPSTPPPVLIPATNTETSSGIRTRHQKLKRAWLQRHVWAEGMKAVGVNIDQNWTHSFSQMDDTPPILHCEIIKKRKLSNSLADDNTECRKRKARIITDNAGHSETEKRVPPIKIIIKKGRKPKVVKP</sequence>
<dbReference type="Proteomes" id="UP000475862">
    <property type="component" value="Unassembled WGS sequence"/>
</dbReference>
<feature type="compositionally biased region" description="Polar residues" evidence="1">
    <location>
        <begin position="207"/>
        <end position="216"/>
    </location>
</feature>
<evidence type="ECO:0000313" key="3">
    <source>
        <dbReference type="Proteomes" id="UP000475862"/>
    </source>
</evidence>
<dbReference type="AlphaFoldDB" id="A0A6G0SW46"/>
<proteinExistence type="predicted"/>
<feature type="region of interest" description="Disordered" evidence="1">
    <location>
        <begin position="112"/>
        <end position="131"/>
    </location>
</feature>
<dbReference type="OrthoDB" id="6641333at2759"/>
<reference evidence="2 3" key="1">
    <citation type="submission" date="2019-08" db="EMBL/GenBank/DDBJ databases">
        <title>The genome of the soybean aphid Biotype 1, its phylome, world population structure and adaptation to the North American continent.</title>
        <authorList>
            <person name="Giordano R."/>
            <person name="Donthu R.K."/>
            <person name="Hernandez A.G."/>
            <person name="Wright C.L."/>
            <person name="Zimin A.V."/>
        </authorList>
    </citation>
    <scope>NUCLEOTIDE SEQUENCE [LARGE SCALE GENOMIC DNA]</scope>
    <source>
        <tissue evidence="2">Whole aphids</tissue>
    </source>
</reference>
<evidence type="ECO:0000256" key="1">
    <source>
        <dbReference type="SAM" id="MobiDB-lite"/>
    </source>
</evidence>